<dbReference type="Proteomes" id="UP000053095">
    <property type="component" value="Unassembled WGS sequence"/>
</dbReference>
<proteinExistence type="predicted"/>
<name>A0A6V8HEC8_TALPI</name>
<dbReference type="AlphaFoldDB" id="A0A6V8HEC8"/>
<accession>A0A6V8HEC8</accession>
<comment type="caution">
    <text evidence="1">The sequence shown here is derived from an EMBL/GenBank/DDBJ whole genome shotgun (WGS) entry which is preliminary data.</text>
</comment>
<gene>
    <name evidence="1" type="ORF">TCE0_034f09942</name>
</gene>
<evidence type="ECO:0000313" key="2">
    <source>
        <dbReference type="Proteomes" id="UP000053095"/>
    </source>
</evidence>
<evidence type="ECO:0000313" key="1">
    <source>
        <dbReference type="EMBL" id="GAM38865.1"/>
    </source>
</evidence>
<organism evidence="1 2">
    <name type="scientific">Talaromyces pinophilus</name>
    <name type="common">Penicillium pinophilum</name>
    <dbReference type="NCBI Taxonomy" id="128442"/>
    <lineage>
        <taxon>Eukaryota</taxon>
        <taxon>Fungi</taxon>
        <taxon>Dikarya</taxon>
        <taxon>Ascomycota</taxon>
        <taxon>Pezizomycotina</taxon>
        <taxon>Eurotiomycetes</taxon>
        <taxon>Eurotiomycetidae</taxon>
        <taxon>Eurotiales</taxon>
        <taxon>Trichocomaceae</taxon>
        <taxon>Talaromyces</taxon>
        <taxon>Talaromyces sect. Talaromyces</taxon>
    </lineage>
</organism>
<protein>
    <submittedName>
        <fullName evidence="1">Uncharacterized protein</fullName>
    </submittedName>
</protein>
<dbReference type="EMBL" id="DF933830">
    <property type="protein sequence ID" value="GAM38865.1"/>
    <property type="molecule type" value="Genomic_DNA"/>
</dbReference>
<reference evidence="2" key="1">
    <citation type="journal article" date="2015" name="Genome Announc.">
        <title>Draft genome sequence of Talaromyces cellulolyticus strain Y-94, a source of lignocellulosic biomass-degrading enzymes.</title>
        <authorList>
            <person name="Fujii T."/>
            <person name="Koike H."/>
            <person name="Sawayama S."/>
            <person name="Yano S."/>
            <person name="Inoue H."/>
        </authorList>
    </citation>
    <scope>NUCLEOTIDE SEQUENCE [LARGE SCALE GENOMIC DNA]</scope>
    <source>
        <strain evidence="2">Y-94</strain>
    </source>
</reference>
<keyword evidence="2" id="KW-1185">Reference proteome</keyword>
<sequence length="135" mass="15185">MLSNGMQVTELLKPDFEVIQFITSFDYAKAEFGNLLTGQPPKTPSSNDVGTHDYTQQPLRAIIFGRGYSFDQVSELYELFKGKSSTPIAWIAGDPDFVLPAKLPPDYAVMAAENTKRAFRRWEEAGGEREEIVLY</sequence>